<evidence type="ECO:0008006" key="3">
    <source>
        <dbReference type="Google" id="ProtNLM"/>
    </source>
</evidence>
<dbReference type="GO" id="GO:0003677">
    <property type="term" value="F:DNA binding"/>
    <property type="evidence" value="ECO:0007669"/>
    <property type="project" value="InterPro"/>
</dbReference>
<dbReference type="EMBL" id="FCNY02000004">
    <property type="protein sequence ID" value="SAL29780.1"/>
    <property type="molecule type" value="Genomic_DNA"/>
</dbReference>
<accession>A0A158GEH6</accession>
<dbReference type="AlphaFoldDB" id="A0A158GEH6"/>
<dbReference type="InterPro" id="IPR011010">
    <property type="entry name" value="DNA_brk_join_enz"/>
</dbReference>
<gene>
    <name evidence="1" type="ORF">AWB70_01793</name>
</gene>
<protein>
    <recommendedName>
        <fullName evidence="3">Integrase</fullName>
    </recommendedName>
</protein>
<evidence type="ECO:0000313" key="2">
    <source>
        <dbReference type="Proteomes" id="UP000054740"/>
    </source>
</evidence>
<dbReference type="Proteomes" id="UP000054740">
    <property type="component" value="Unassembled WGS sequence"/>
</dbReference>
<proteinExistence type="predicted"/>
<evidence type="ECO:0000313" key="1">
    <source>
        <dbReference type="EMBL" id="SAL29780.1"/>
    </source>
</evidence>
<reference evidence="2" key="1">
    <citation type="submission" date="2016-01" db="EMBL/GenBank/DDBJ databases">
        <authorList>
            <person name="Peeters C."/>
        </authorList>
    </citation>
    <scope>NUCLEOTIDE SEQUENCE [LARGE SCALE GENOMIC DNA]</scope>
</reference>
<name>A0A158GEH6_CABCO</name>
<organism evidence="1 2">
    <name type="scientific">Caballeronia cordobensis</name>
    <name type="common">Burkholderia cordobensis</name>
    <dbReference type="NCBI Taxonomy" id="1353886"/>
    <lineage>
        <taxon>Bacteria</taxon>
        <taxon>Pseudomonadati</taxon>
        <taxon>Pseudomonadota</taxon>
        <taxon>Betaproteobacteria</taxon>
        <taxon>Burkholderiales</taxon>
        <taxon>Burkholderiaceae</taxon>
        <taxon>Caballeronia</taxon>
    </lineage>
</organism>
<dbReference type="RefSeq" id="WP_235516594.1">
    <property type="nucleotide sequence ID" value="NZ_LGRC01000030.1"/>
</dbReference>
<keyword evidence="2" id="KW-1185">Reference proteome</keyword>
<dbReference type="SUPFAM" id="SSF56349">
    <property type="entry name" value="DNA breaking-rejoining enzymes"/>
    <property type="match status" value="1"/>
</dbReference>
<sequence>MRWAWAHGHVTANPVSVVDHFLPKQTGKKEHQPAMPGRDVPALVKKHVAEFKQGEATRIALLFQILTTARSGESAWRLRLLNFPNGLLPATFQ</sequence>